<dbReference type="AlphaFoldDB" id="A0A9P6KZ20"/>
<evidence type="ECO:0000256" key="1">
    <source>
        <dbReference type="SAM" id="MobiDB-lite"/>
    </source>
</evidence>
<evidence type="ECO:0000313" key="3">
    <source>
        <dbReference type="Proteomes" id="UP000740883"/>
    </source>
</evidence>
<proteinExistence type="predicted"/>
<keyword evidence="3" id="KW-1185">Reference proteome</keyword>
<protein>
    <submittedName>
        <fullName evidence="2">Uncharacterized protein</fullName>
    </submittedName>
</protein>
<name>A0A9P6KZ20_9MICR</name>
<feature type="region of interest" description="Disordered" evidence="1">
    <location>
        <begin position="1"/>
        <end position="25"/>
    </location>
</feature>
<reference evidence="2 3" key="1">
    <citation type="journal article" date="2020" name="Genome Biol. Evol.">
        <title>Comparative genomics of strictly vertically transmitted, feminizing microsporidia endosymbionts of amphipod crustaceans.</title>
        <authorList>
            <person name="Cormier A."/>
            <person name="Chebbi M.A."/>
            <person name="Giraud I."/>
            <person name="Wattier R."/>
            <person name="Teixeira M."/>
            <person name="Gilbert C."/>
            <person name="Rigaud T."/>
            <person name="Cordaux R."/>
        </authorList>
    </citation>
    <scope>NUCLEOTIDE SEQUENCE [LARGE SCALE GENOMIC DNA]</scope>
    <source>
        <strain evidence="2 3">Ou3-Ou53</strain>
    </source>
</reference>
<feature type="compositionally biased region" description="Basic and acidic residues" evidence="1">
    <location>
        <begin position="1"/>
        <end position="18"/>
    </location>
</feature>
<comment type="caution">
    <text evidence="2">The sequence shown here is derived from an EMBL/GenBank/DDBJ whole genome shotgun (WGS) entry which is preliminary data.</text>
</comment>
<dbReference type="EMBL" id="SBJO01000052">
    <property type="protein sequence ID" value="KAF9763836.1"/>
    <property type="molecule type" value="Genomic_DNA"/>
</dbReference>
<accession>A0A9P6KZ20</accession>
<sequence>MNQQTTDRKTNQTPDSRKNYNKTNFVNKNRLNSKSILETYFNLGYVIYHHPTKGEHKLAADYNTSGIVKAKWFGSVDVELNNGRIITSSLENVKKFSFKRGKSVGPSS</sequence>
<organism evidence="2 3">
    <name type="scientific">Nosema granulosis</name>
    <dbReference type="NCBI Taxonomy" id="83296"/>
    <lineage>
        <taxon>Eukaryota</taxon>
        <taxon>Fungi</taxon>
        <taxon>Fungi incertae sedis</taxon>
        <taxon>Microsporidia</taxon>
        <taxon>Nosematidae</taxon>
        <taxon>Nosema</taxon>
    </lineage>
</organism>
<dbReference type="Proteomes" id="UP000740883">
    <property type="component" value="Unassembled WGS sequence"/>
</dbReference>
<gene>
    <name evidence="2" type="ORF">NGRA_1016</name>
</gene>
<evidence type="ECO:0000313" key="2">
    <source>
        <dbReference type="EMBL" id="KAF9763836.1"/>
    </source>
</evidence>